<evidence type="ECO:0000313" key="8">
    <source>
        <dbReference type="EMBL" id="KAJ3580734.1"/>
    </source>
</evidence>
<feature type="domain" description="Enkurin" evidence="7">
    <location>
        <begin position="120"/>
        <end position="212"/>
    </location>
</feature>
<evidence type="ECO:0000256" key="4">
    <source>
        <dbReference type="ARBA" id="ARBA00023212"/>
    </source>
</evidence>
<dbReference type="Pfam" id="PF13864">
    <property type="entry name" value="Enkurin"/>
    <property type="match status" value="1"/>
</dbReference>
<proteinExistence type="predicted"/>
<evidence type="ECO:0000256" key="6">
    <source>
        <dbReference type="SAM" id="Coils"/>
    </source>
</evidence>
<name>A0A9Q0I091_9TELE</name>
<evidence type="ECO:0000256" key="1">
    <source>
        <dbReference type="ARBA" id="ARBA00004138"/>
    </source>
</evidence>
<dbReference type="EMBL" id="JANIIK010007689">
    <property type="protein sequence ID" value="KAJ3580734.1"/>
    <property type="molecule type" value="Genomic_DNA"/>
</dbReference>
<dbReference type="PROSITE" id="PS51665">
    <property type="entry name" value="ENKURIN"/>
    <property type="match status" value="1"/>
</dbReference>
<keyword evidence="6" id="KW-0175">Coiled coil</keyword>
<evidence type="ECO:0000256" key="5">
    <source>
        <dbReference type="ARBA" id="ARBA00023273"/>
    </source>
</evidence>
<keyword evidence="5" id="KW-0966">Cell projection</keyword>
<dbReference type="PANTHER" id="PTHR21490:SF0">
    <property type="entry name" value="ENKURIN"/>
    <property type="match status" value="1"/>
</dbReference>
<evidence type="ECO:0000256" key="3">
    <source>
        <dbReference type="ARBA" id="ARBA00022490"/>
    </source>
</evidence>
<dbReference type="InterPro" id="IPR052102">
    <property type="entry name" value="Enkurin_domain-protein"/>
</dbReference>
<keyword evidence="4" id="KW-0206">Cytoskeleton</keyword>
<evidence type="ECO:0000256" key="2">
    <source>
        <dbReference type="ARBA" id="ARBA00004245"/>
    </source>
</evidence>
<dbReference type="OrthoDB" id="2123594at2759"/>
<accession>A0A9Q0I091</accession>
<feature type="coiled-coil region" evidence="6">
    <location>
        <begin position="180"/>
        <end position="207"/>
    </location>
</feature>
<dbReference type="GO" id="GO:0005879">
    <property type="term" value="C:axonemal microtubule"/>
    <property type="evidence" value="ECO:0007669"/>
    <property type="project" value="TreeGrafter"/>
</dbReference>
<sequence>MEYPPESIHNLLPREEVRTEKPPMYISKFRATVLQETKLSKDARKTMGPAKSDQPLMGLHSKKDFVRTNVMETTLAEPRKPQPMYADTKRGHRHLLENSGLVPKYINKKDYGETPEYLKQRMEEEQRAQEEYDRNVSDRMMDGAMKKLSEDERTSILGGLKQNWEELNHQYQGLSLVTDTMSKRQHKERLEQALQQLESDISMLEQYQTIYIA</sequence>
<dbReference type="GO" id="GO:0001669">
    <property type="term" value="C:acrosomal vesicle"/>
    <property type="evidence" value="ECO:0007669"/>
    <property type="project" value="TreeGrafter"/>
</dbReference>
<dbReference type="InterPro" id="IPR027012">
    <property type="entry name" value="Enkurin_dom"/>
</dbReference>
<organism evidence="8 9">
    <name type="scientific">Muraenolepis orangiensis</name>
    <name type="common">Patagonian moray cod</name>
    <dbReference type="NCBI Taxonomy" id="630683"/>
    <lineage>
        <taxon>Eukaryota</taxon>
        <taxon>Metazoa</taxon>
        <taxon>Chordata</taxon>
        <taxon>Craniata</taxon>
        <taxon>Vertebrata</taxon>
        <taxon>Euteleostomi</taxon>
        <taxon>Actinopterygii</taxon>
        <taxon>Neopterygii</taxon>
        <taxon>Teleostei</taxon>
        <taxon>Neoteleostei</taxon>
        <taxon>Acanthomorphata</taxon>
        <taxon>Zeiogadaria</taxon>
        <taxon>Gadariae</taxon>
        <taxon>Gadiformes</taxon>
        <taxon>Muraenolepidoidei</taxon>
        <taxon>Muraenolepididae</taxon>
        <taxon>Muraenolepis</taxon>
    </lineage>
</organism>
<reference evidence="8" key="1">
    <citation type="submission" date="2022-07" db="EMBL/GenBank/DDBJ databases">
        <title>Chromosome-level genome of Muraenolepis orangiensis.</title>
        <authorList>
            <person name="Kim J."/>
        </authorList>
    </citation>
    <scope>NUCLEOTIDE SEQUENCE</scope>
    <source>
        <strain evidence="8">KU_S4_2022</strain>
        <tissue evidence="8">Muscle</tissue>
    </source>
</reference>
<dbReference type="GO" id="GO:0005516">
    <property type="term" value="F:calmodulin binding"/>
    <property type="evidence" value="ECO:0007669"/>
    <property type="project" value="TreeGrafter"/>
</dbReference>
<evidence type="ECO:0000259" key="7">
    <source>
        <dbReference type="PROSITE" id="PS51665"/>
    </source>
</evidence>
<gene>
    <name evidence="8" type="ORF">NHX12_034212</name>
</gene>
<protein>
    <recommendedName>
        <fullName evidence="7">Enkurin domain-containing protein</fullName>
    </recommendedName>
</protein>
<keyword evidence="3" id="KW-0963">Cytoplasm</keyword>
<keyword evidence="9" id="KW-1185">Reference proteome</keyword>
<dbReference type="AlphaFoldDB" id="A0A9Q0I091"/>
<dbReference type="PANTHER" id="PTHR21490">
    <property type="entry name" value="ENKURIN-RELATED"/>
    <property type="match status" value="1"/>
</dbReference>
<comment type="caution">
    <text evidence="8">The sequence shown here is derived from an EMBL/GenBank/DDBJ whole genome shotgun (WGS) entry which is preliminary data.</text>
</comment>
<dbReference type="Proteomes" id="UP001148018">
    <property type="component" value="Unassembled WGS sequence"/>
</dbReference>
<comment type="subcellular location">
    <subcellularLocation>
        <location evidence="1">Cell projection</location>
        <location evidence="1">Cilium</location>
    </subcellularLocation>
    <subcellularLocation>
        <location evidence="2">Cytoplasm</location>
        <location evidence="2">Cytoskeleton</location>
    </subcellularLocation>
</comment>
<evidence type="ECO:0000313" key="9">
    <source>
        <dbReference type="Proteomes" id="UP001148018"/>
    </source>
</evidence>